<dbReference type="GO" id="GO:0044614">
    <property type="term" value="C:nuclear pore cytoplasmic filaments"/>
    <property type="evidence" value="ECO:0007669"/>
    <property type="project" value="TreeGrafter"/>
</dbReference>
<sequence>MRFAAPRSSSPSPTRSNRRYRPRSTFGVPSESSSEDEGTSDSESGHSSSEDSLGYTSDPEPPKPQRQKTLAEQWLMEDTLAAVRRRLNHVDPYEEWEKETRQEAFRVARKKHALDSIQQKKARSERRAQHDERQAALHEQQLKEVEAQLAAMNLQKKREEDQLRAQWKERDKQLWQRIDAVIKVEEERLRAKQEAERKKREEEERIKREAEEKKRQEEEKKRKEEEEKRRQQEQEAEEKRKQLEAEREREQRDRADEKERQALGFTTAFEDWKRARETLKAIKSGPMKVVKSDKTLKSIWSAGRRAITPKIGQLTNDTNAIMRISHEIVSIVRPAQPHPPPVYIALLSSLAKAILLQAETEVTAEKKSAIPLAQVATNLLMALEGFADIFWAKLCQRSGGWPVPIVVPSTDTDGVAFTEETRRKALGYRDAEETTADYTGRVSGMMRVYFHILVAPVNQPLDPIVRLPRYWTFFSRMLKEPQLLESPVAPQVIYTALDVGGLLAREVWGQQWVRLLALLYEGVTVGYHGLEGRLIGGQTPEGIAARVRVQLEVERIMSAS</sequence>
<name>A0A5C2SPA2_9APHY</name>
<comment type="similarity">
    <text evidence="2">Belongs to the GLE1 family.</text>
</comment>
<dbReference type="AlphaFoldDB" id="A0A5C2SPA2"/>
<dbReference type="OrthoDB" id="420884at2759"/>
<feature type="compositionally biased region" description="Basic and acidic residues" evidence="11">
    <location>
        <begin position="125"/>
        <end position="141"/>
    </location>
</feature>
<feature type="compositionally biased region" description="Low complexity" evidence="11">
    <location>
        <begin position="41"/>
        <end position="52"/>
    </location>
</feature>
<dbReference type="GO" id="GO:0031369">
    <property type="term" value="F:translation initiation factor binding"/>
    <property type="evidence" value="ECO:0007669"/>
    <property type="project" value="TreeGrafter"/>
</dbReference>
<dbReference type="PANTHER" id="PTHR12960">
    <property type="entry name" value="GLE-1-RELATED"/>
    <property type="match status" value="1"/>
</dbReference>
<feature type="compositionally biased region" description="Low complexity" evidence="11">
    <location>
        <begin position="1"/>
        <end position="15"/>
    </location>
</feature>
<feature type="region of interest" description="Disordered" evidence="11">
    <location>
        <begin position="1"/>
        <end position="70"/>
    </location>
</feature>
<dbReference type="GO" id="GO:0005543">
    <property type="term" value="F:phospholipid binding"/>
    <property type="evidence" value="ECO:0007669"/>
    <property type="project" value="TreeGrafter"/>
</dbReference>
<dbReference type="InterPro" id="IPR038506">
    <property type="entry name" value="GLE1-like_sf"/>
</dbReference>
<evidence type="ECO:0000256" key="6">
    <source>
        <dbReference type="ARBA" id="ARBA00023010"/>
    </source>
</evidence>
<evidence type="ECO:0000256" key="5">
    <source>
        <dbReference type="ARBA" id="ARBA00022927"/>
    </source>
</evidence>
<keyword evidence="13" id="KW-1185">Reference proteome</keyword>
<gene>
    <name evidence="12" type="ORF">L227DRAFT_540244</name>
</gene>
<evidence type="ECO:0000256" key="10">
    <source>
        <dbReference type="ARBA" id="ARBA00029983"/>
    </source>
</evidence>
<evidence type="ECO:0000256" key="8">
    <source>
        <dbReference type="ARBA" id="ARBA00023242"/>
    </source>
</evidence>
<dbReference type="GO" id="GO:0005737">
    <property type="term" value="C:cytoplasm"/>
    <property type="evidence" value="ECO:0007669"/>
    <property type="project" value="TreeGrafter"/>
</dbReference>
<dbReference type="PANTHER" id="PTHR12960:SF0">
    <property type="entry name" value="MRNA EXPORT FACTOR GLE1"/>
    <property type="match status" value="1"/>
</dbReference>
<evidence type="ECO:0000256" key="11">
    <source>
        <dbReference type="SAM" id="MobiDB-lite"/>
    </source>
</evidence>
<keyword evidence="3" id="KW-0813">Transport</keyword>
<dbReference type="Gene3D" id="1.25.40.510">
    <property type="entry name" value="GLE1-like"/>
    <property type="match status" value="1"/>
</dbReference>
<evidence type="ECO:0000313" key="13">
    <source>
        <dbReference type="Proteomes" id="UP000313359"/>
    </source>
</evidence>
<keyword evidence="5" id="KW-0653">Protein transport</keyword>
<dbReference type="GO" id="GO:0016973">
    <property type="term" value="P:poly(A)+ mRNA export from nucleus"/>
    <property type="evidence" value="ECO:0007669"/>
    <property type="project" value="InterPro"/>
</dbReference>
<feature type="region of interest" description="Disordered" evidence="11">
    <location>
        <begin position="110"/>
        <end position="141"/>
    </location>
</feature>
<evidence type="ECO:0000256" key="1">
    <source>
        <dbReference type="ARBA" id="ARBA00004567"/>
    </source>
</evidence>
<keyword evidence="4" id="KW-0509">mRNA transport</keyword>
<evidence type="ECO:0000256" key="3">
    <source>
        <dbReference type="ARBA" id="ARBA00022448"/>
    </source>
</evidence>
<organism evidence="12 13">
    <name type="scientific">Lentinus tigrinus ALCF2SS1-6</name>
    <dbReference type="NCBI Taxonomy" id="1328759"/>
    <lineage>
        <taxon>Eukaryota</taxon>
        <taxon>Fungi</taxon>
        <taxon>Dikarya</taxon>
        <taxon>Basidiomycota</taxon>
        <taxon>Agaricomycotina</taxon>
        <taxon>Agaricomycetes</taxon>
        <taxon>Polyporales</taxon>
        <taxon>Polyporaceae</taxon>
        <taxon>Lentinus</taxon>
    </lineage>
</organism>
<dbReference type="EMBL" id="ML122252">
    <property type="protein sequence ID" value="RPD65460.1"/>
    <property type="molecule type" value="Genomic_DNA"/>
</dbReference>
<dbReference type="InterPro" id="IPR012476">
    <property type="entry name" value="GLE1"/>
</dbReference>
<dbReference type="Pfam" id="PF07817">
    <property type="entry name" value="GLE1"/>
    <property type="match status" value="1"/>
</dbReference>
<feature type="region of interest" description="Disordered" evidence="11">
    <location>
        <begin position="189"/>
        <end position="261"/>
    </location>
</feature>
<reference evidence="12" key="1">
    <citation type="journal article" date="2018" name="Genome Biol. Evol.">
        <title>Genomics and development of Lentinus tigrinus, a white-rot wood-decaying mushroom with dimorphic fruiting bodies.</title>
        <authorList>
            <person name="Wu B."/>
            <person name="Xu Z."/>
            <person name="Knudson A."/>
            <person name="Carlson A."/>
            <person name="Chen N."/>
            <person name="Kovaka S."/>
            <person name="LaButti K."/>
            <person name="Lipzen A."/>
            <person name="Pennachio C."/>
            <person name="Riley R."/>
            <person name="Schakwitz W."/>
            <person name="Umezawa K."/>
            <person name="Ohm R.A."/>
            <person name="Grigoriev I.V."/>
            <person name="Nagy L.G."/>
            <person name="Gibbons J."/>
            <person name="Hibbett D."/>
        </authorList>
    </citation>
    <scope>NUCLEOTIDE SEQUENCE [LARGE SCALE GENOMIC DNA]</scope>
    <source>
        <strain evidence="12">ALCF2SS1-6</strain>
    </source>
</reference>
<accession>A0A5C2SPA2</accession>
<dbReference type="Proteomes" id="UP000313359">
    <property type="component" value="Unassembled WGS sequence"/>
</dbReference>
<keyword evidence="7" id="KW-0906">Nuclear pore complex</keyword>
<keyword evidence="6" id="KW-0811">Translocation</keyword>
<evidence type="ECO:0000313" key="12">
    <source>
        <dbReference type="EMBL" id="RPD65460.1"/>
    </source>
</evidence>
<dbReference type="GO" id="GO:0015031">
    <property type="term" value="P:protein transport"/>
    <property type="evidence" value="ECO:0007669"/>
    <property type="project" value="UniProtKB-KW"/>
</dbReference>
<evidence type="ECO:0000256" key="2">
    <source>
        <dbReference type="ARBA" id="ARBA00011056"/>
    </source>
</evidence>
<dbReference type="STRING" id="1328759.A0A5C2SPA2"/>
<evidence type="ECO:0000256" key="9">
    <source>
        <dbReference type="ARBA" id="ARBA00026227"/>
    </source>
</evidence>
<protein>
    <recommendedName>
        <fullName evidence="9">mRNA export factor GLE1</fullName>
    </recommendedName>
    <alternativeName>
        <fullName evidence="10">Nucleoporin GLE1</fullName>
    </alternativeName>
</protein>
<comment type="subcellular location">
    <subcellularLocation>
        <location evidence="1">Nucleus</location>
        <location evidence="1">Nuclear pore complex</location>
    </subcellularLocation>
</comment>
<evidence type="ECO:0000256" key="4">
    <source>
        <dbReference type="ARBA" id="ARBA00022816"/>
    </source>
</evidence>
<proteinExistence type="inferred from homology"/>
<dbReference type="GO" id="GO:0000822">
    <property type="term" value="F:inositol hexakisphosphate binding"/>
    <property type="evidence" value="ECO:0007669"/>
    <property type="project" value="TreeGrafter"/>
</dbReference>
<evidence type="ECO:0000256" key="7">
    <source>
        <dbReference type="ARBA" id="ARBA00023132"/>
    </source>
</evidence>
<keyword evidence="8" id="KW-0539">Nucleus</keyword>